<dbReference type="PANTHER" id="PTHR44858:SF1">
    <property type="entry name" value="UDP-N-ACETYLGLUCOSAMINE--PEPTIDE N-ACETYLGLUCOSAMINYLTRANSFERASE SPINDLY-RELATED"/>
    <property type="match status" value="1"/>
</dbReference>
<keyword evidence="2 3" id="KW-0802">TPR repeat</keyword>
<evidence type="ECO:0000259" key="5">
    <source>
        <dbReference type="Pfam" id="PF01841"/>
    </source>
</evidence>
<dbReference type="InterPro" id="IPR038765">
    <property type="entry name" value="Papain-like_cys_pep_sf"/>
</dbReference>
<evidence type="ECO:0000256" key="1">
    <source>
        <dbReference type="ARBA" id="ARBA00022737"/>
    </source>
</evidence>
<dbReference type="Gene3D" id="2.60.120.1130">
    <property type="match status" value="1"/>
</dbReference>
<reference evidence="7 8" key="1">
    <citation type="submission" date="2023-05" db="EMBL/GenBank/DDBJ databases">
        <title>Novel species of genus Flectobacillus isolated from stream in China.</title>
        <authorList>
            <person name="Lu H."/>
        </authorList>
    </citation>
    <scope>NUCLEOTIDE SEQUENCE [LARGE SCALE GENOMIC DNA]</scope>
    <source>
        <strain evidence="7 8">LFS242W</strain>
    </source>
</reference>
<feature type="repeat" description="TPR" evidence="3">
    <location>
        <begin position="602"/>
        <end position="635"/>
    </location>
</feature>
<gene>
    <name evidence="7" type="ORF">QM481_23165</name>
</gene>
<evidence type="ECO:0000313" key="7">
    <source>
        <dbReference type="EMBL" id="MDI9877461.1"/>
    </source>
</evidence>
<dbReference type="Gene3D" id="2.60.40.3140">
    <property type="match status" value="1"/>
</dbReference>
<dbReference type="Gene3D" id="1.25.40.10">
    <property type="entry name" value="Tetratricopeptide repeat domain"/>
    <property type="match status" value="2"/>
</dbReference>
<dbReference type="Pfam" id="PF13432">
    <property type="entry name" value="TPR_16"/>
    <property type="match status" value="1"/>
</dbReference>
<feature type="repeat" description="TPR" evidence="3">
    <location>
        <begin position="534"/>
        <end position="567"/>
    </location>
</feature>
<accession>A0ABT6Z8L3</accession>
<evidence type="ECO:0000256" key="4">
    <source>
        <dbReference type="SAM" id="SignalP"/>
    </source>
</evidence>
<dbReference type="InterPro" id="IPR002931">
    <property type="entry name" value="Transglutaminase-like"/>
</dbReference>
<evidence type="ECO:0000256" key="2">
    <source>
        <dbReference type="ARBA" id="ARBA00022803"/>
    </source>
</evidence>
<dbReference type="SMART" id="SM00028">
    <property type="entry name" value="TPR"/>
    <property type="match status" value="4"/>
</dbReference>
<evidence type="ECO:0000256" key="3">
    <source>
        <dbReference type="PROSITE-ProRule" id="PRU00339"/>
    </source>
</evidence>
<sequence length="1258" mass="143463">MNIFYSKTKFSFILLATLCFSWLSYGQSTTNQITTAWQAFYQNQRLEAQKQFEIASQNPNTKADAYLGLGLLNWYDEQRDKGFDYMVKFYESSPNPYPYLYSLWSSEVLYGSAKPIQPKHVDFLQRIIKDNKAPGTLRAMAHASLGDYYQKTMNIEAAKAEYQKIGAIDNWAVLGTFENTSGSGFDKDFGVLQNPDLNATYKNKVQAKITWFKPPVERLDKWFDFDQLFDTDNSLMYAQSFVNSPSDQTVYLRAGCSGSMKVWVNDQLVINESTERNCDLDIYTYKITLNKGYNRFLVQIGQSISGRANFMLRLTDDKATPIVGFSSTTQPQAYNKTTKVEEKNLPFFAENFFEDLIKKDAKSVADYVLLASVFNRNDKTYEAKKAIRKAREIMPNSTLISRINTEISIRESNRTELAKDAEFINSNDPTSNFSLTYQLTTAMSKQDYVEAAKVIEESKKYFGVNQATDLGELLIYARQNQMDNLLKAVDKVYKLYPNSYECIQMYCLVQIGVHKNTQAAIDAYKAYLDKNYNLTGIRELAKLYYQNGDKAAALELFKTAIKMAPHEIRRYTDLVNEYYSLADYQNALSLQQKALEFVPYEGSYWQDLGKIYRELNKTQEAIQAYKKALEYSPTLFSAHKALRTLENKSDLFASFSQVNPEEVFKKSPTTKEYPTDNSVILVDNKQRIVYPQGASEERVETIIKVLTQEGIDAWKEYEIPYNSNTQTLEIEKADLLKADGTKTKAETNDNQLVFASLQAGDAIHIVYRLENYTSGMLAGHFSDRFYFNIGYPIVSSNYSLLIHKDRQFQYKTHNFSLEPSIKTVDDFKLYSWIKEKTPAIEAEYYMPPLDDVAQLLEVSTMPSWQFIGDWYSDLVSIKSNSDVEVQDAAKEIFQNQPKNLTTIQKAKLIYEYIEKNVNYLSVAFMQSGLVPQKASQTLNNKLGDCKDVSTLFVALCNEVGIKANLVLVSTRDNGLYGMLLPNIQFNHCIASLEDGGKKYYIELTDNKNPFAAGSYMLRGANILPIPRKDTPVSTTLQQLKEAVPYTDAIVRKTTMDINQRDLTIKIVSKKSGSLSSESRHSNIDLSQEDREKQLTTALSEGFTTPVKVNNLSFENLDNLKDSVITKYSYSVKNQINEVAGMKIFSLPWSEKIATSDFIASETRVFPFELWKINAATLMSEEITLTLPVGKKLAEIPKPVKLSTSFADYEMTYTAISGKVVAKRVLIIKKDQVDAKDYKLFRDFFLQVIEADTKQLAIK</sequence>
<keyword evidence="4" id="KW-0732">Signal</keyword>
<feature type="chain" id="PRO_5045369266" evidence="4">
    <location>
        <begin position="27"/>
        <end position="1258"/>
    </location>
</feature>
<keyword evidence="1" id="KW-0677">Repeat</keyword>
<evidence type="ECO:0000259" key="6">
    <source>
        <dbReference type="Pfam" id="PF12969"/>
    </source>
</evidence>
<feature type="domain" description="Transglutaminase-like" evidence="5">
    <location>
        <begin position="889"/>
        <end position="973"/>
    </location>
</feature>
<evidence type="ECO:0000313" key="8">
    <source>
        <dbReference type="Proteomes" id="UP001225761"/>
    </source>
</evidence>
<dbReference type="Proteomes" id="UP001225761">
    <property type="component" value="Unassembled WGS sequence"/>
</dbReference>
<dbReference type="Pfam" id="PF12969">
    <property type="entry name" value="DUF3857"/>
    <property type="match status" value="2"/>
</dbReference>
<dbReference type="InterPro" id="IPR050498">
    <property type="entry name" value="Ycf3"/>
</dbReference>
<feature type="domain" description="DUF3857" evidence="6">
    <location>
        <begin position="692"/>
        <end position="746"/>
    </location>
</feature>
<dbReference type="Pfam" id="PF13414">
    <property type="entry name" value="TPR_11"/>
    <property type="match status" value="1"/>
</dbReference>
<dbReference type="EMBL" id="JASHIE010000021">
    <property type="protein sequence ID" value="MDI9877461.1"/>
    <property type="molecule type" value="Genomic_DNA"/>
</dbReference>
<dbReference type="PROSITE" id="PS50293">
    <property type="entry name" value="TPR_REGION"/>
    <property type="match status" value="1"/>
</dbReference>
<dbReference type="PANTHER" id="PTHR44858">
    <property type="entry name" value="TETRATRICOPEPTIDE REPEAT PROTEIN 6"/>
    <property type="match status" value="1"/>
</dbReference>
<feature type="signal peptide" evidence="4">
    <location>
        <begin position="1"/>
        <end position="26"/>
    </location>
</feature>
<dbReference type="RefSeq" id="WP_283383548.1">
    <property type="nucleotide sequence ID" value="NZ_JASHIE010000021.1"/>
</dbReference>
<comment type="caution">
    <text evidence="7">The sequence shown here is derived from an EMBL/GenBank/DDBJ whole genome shotgun (WGS) entry which is preliminary data.</text>
</comment>
<dbReference type="InterPro" id="IPR011990">
    <property type="entry name" value="TPR-like_helical_dom_sf"/>
</dbReference>
<feature type="domain" description="DUF3857" evidence="6">
    <location>
        <begin position="752"/>
        <end position="840"/>
    </location>
</feature>
<dbReference type="Gene3D" id="3.10.620.30">
    <property type="match status" value="1"/>
</dbReference>
<organism evidence="7 8">
    <name type="scientific">Flectobacillus rivi</name>
    <dbReference type="NCBI Taxonomy" id="2984209"/>
    <lineage>
        <taxon>Bacteria</taxon>
        <taxon>Pseudomonadati</taxon>
        <taxon>Bacteroidota</taxon>
        <taxon>Cytophagia</taxon>
        <taxon>Cytophagales</taxon>
        <taxon>Flectobacillaceae</taxon>
        <taxon>Flectobacillus</taxon>
    </lineage>
</organism>
<dbReference type="InterPro" id="IPR024618">
    <property type="entry name" value="DUF3857"/>
</dbReference>
<dbReference type="InterPro" id="IPR019734">
    <property type="entry name" value="TPR_rpt"/>
</dbReference>
<proteinExistence type="predicted"/>
<keyword evidence="8" id="KW-1185">Reference proteome</keyword>
<name>A0ABT6Z8L3_9BACT</name>
<dbReference type="PROSITE" id="PS50005">
    <property type="entry name" value="TPR"/>
    <property type="match status" value="3"/>
</dbReference>
<dbReference type="SUPFAM" id="SSF48452">
    <property type="entry name" value="TPR-like"/>
    <property type="match status" value="1"/>
</dbReference>
<dbReference type="Pfam" id="PF01841">
    <property type="entry name" value="Transglut_core"/>
    <property type="match status" value="1"/>
</dbReference>
<dbReference type="SUPFAM" id="SSF54001">
    <property type="entry name" value="Cysteine proteinases"/>
    <property type="match status" value="1"/>
</dbReference>
<feature type="repeat" description="TPR" evidence="3">
    <location>
        <begin position="568"/>
        <end position="601"/>
    </location>
</feature>
<protein>
    <submittedName>
        <fullName evidence="7">DUF3857 domain-containing protein</fullName>
    </submittedName>
</protein>